<dbReference type="SMART" id="SM00987">
    <property type="entry name" value="UreE_C"/>
    <property type="match status" value="1"/>
</dbReference>
<keyword evidence="9" id="KW-0963">Cytoplasm</keyword>
<dbReference type="FunFam" id="3.40.470.10:FF:000001">
    <property type="entry name" value="Uracil-DNA glycosylase"/>
    <property type="match status" value="1"/>
</dbReference>
<evidence type="ECO:0000313" key="13">
    <source>
        <dbReference type="EMBL" id="MBB5175941.1"/>
    </source>
</evidence>
<protein>
    <recommendedName>
        <fullName evidence="5 9">Uracil-DNA glycosylase</fullName>
        <shortName evidence="9">UDG</shortName>
        <ecNumber evidence="4 9">3.2.2.27</ecNumber>
    </recommendedName>
</protein>
<feature type="domain" description="Uracil-DNA glycosylase-like" evidence="12">
    <location>
        <begin position="44"/>
        <end position="204"/>
    </location>
</feature>
<evidence type="ECO:0000256" key="6">
    <source>
        <dbReference type="ARBA" id="ARBA00022763"/>
    </source>
</evidence>
<evidence type="ECO:0000256" key="10">
    <source>
        <dbReference type="PROSITE-ProRule" id="PRU10072"/>
    </source>
</evidence>
<dbReference type="InterPro" id="IPR018085">
    <property type="entry name" value="Ura-DNA_Glyclase_AS"/>
</dbReference>
<accession>A0A9Q2CYL8</accession>
<proteinExistence type="inferred from homology"/>
<dbReference type="PROSITE" id="PS00130">
    <property type="entry name" value="U_DNA_GLYCOSYLASE"/>
    <property type="match status" value="1"/>
</dbReference>
<evidence type="ECO:0000256" key="7">
    <source>
        <dbReference type="ARBA" id="ARBA00022801"/>
    </source>
</evidence>
<feature type="active site" description="Proton acceptor" evidence="9 10">
    <location>
        <position position="59"/>
    </location>
</feature>
<dbReference type="GO" id="GO:0004844">
    <property type="term" value="F:uracil DNA N-glycosylase activity"/>
    <property type="evidence" value="ECO:0007669"/>
    <property type="project" value="UniProtKB-UniRule"/>
</dbReference>
<dbReference type="GO" id="GO:0005737">
    <property type="term" value="C:cytoplasm"/>
    <property type="evidence" value="ECO:0007669"/>
    <property type="project" value="UniProtKB-SubCell"/>
</dbReference>
<gene>
    <name evidence="9" type="primary">ung</name>
    <name evidence="13" type="ORF">HNQ45_000825</name>
</gene>
<dbReference type="RefSeq" id="WP_183673724.1">
    <property type="nucleotide sequence ID" value="NZ_CBCRYX010000006.1"/>
</dbReference>
<comment type="caution">
    <text evidence="13">The sequence shown here is derived from an EMBL/GenBank/DDBJ whole genome shotgun (WGS) entry which is preliminary data.</text>
</comment>
<dbReference type="InterPro" id="IPR036895">
    <property type="entry name" value="Uracil-DNA_glycosylase-like_sf"/>
</dbReference>
<comment type="similarity">
    <text evidence="3 9 11">Belongs to the uracil-DNA glycosylase (UDG) superfamily. UNG family.</text>
</comment>
<dbReference type="NCBIfam" id="NF003589">
    <property type="entry name" value="PRK05254.1-2"/>
    <property type="match status" value="1"/>
</dbReference>
<dbReference type="InterPro" id="IPR002043">
    <property type="entry name" value="UDG_fam1"/>
</dbReference>
<keyword evidence="14" id="KW-1185">Reference proteome</keyword>
<keyword evidence="7 9" id="KW-0378">Hydrolase</keyword>
<dbReference type="Pfam" id="PF03167">
    <property type="entry name" value="UDG"/>
    <property type="match status" value="1"/>
</dbReference>
<comment type="function">
    <text evidence="2 9 11">Excises uracil residues from the DNA which can arise as a result of misincorporation of dUMP residues by DNA polymerase or due to deamination of cytosine.</text>
</comment>
<evidence type="ECO:0000256" key="5">
    <source>
        <dbReference type="ARBA" id="ARBA00018429"/>
    </source>
</evidence>
<dbReference type="PANTHER" id="PTHR11264:SF0">
    <property type="entry name" value="URACIL-DNA GLYCOSYLASE"/>
    <property type="match status" value="1"/>
</dbReference>
<keyword evidence="13" id="KW-0326">Glycosidase</keyword>
<dbReference type="PANTHER" id="PTHR11264">
    <property type="entry name" value="URACIL-DNA GLYCOSYLASE"/>
    <property type="match status" value="1"/>
</dbReference>
<dbReference type="CDD" id="cd10027">
    <property type="entry name" value="UDG-F1-like"/>
    <property type="match status" value="1"/>
</dbReference>
<evidence type="ECO:0000256" key="1">
    <source>
        <dbReference type="ARBA" id="ARBA00001400"/>
    </source>
</evidence>
<keyword evidence="8 9" id="KW-0234">DNA repair</keyword>
<comment type="catalytic activity">
    <reaction evidence="1 9 11">
        <text>Hydrolyzes single-stranded DNA or mismatched double-stranded DNA and polynucleotides, releasing free uracil.</text>
        <dbReference type="EC" id="3.2.2.27"/>
    </reaction>
</comment>
<dbReference type="NCBIfam" id="NF003588">
    <property type="entry name" value="PRK05254.1-1"/>
    <property type="match status" value="1"/>
</dbReference>
<evidence type="ECO:0000256" key="9">
    <source>
        <dbReference type="HAMAP-Rule" id="MF_00148"/>
    </source>
</evidence>
<dbReference type="SUPFAM" id="SSF52141">
    <property type="entry name" value="Uracil-DNA glycosylase-like"/>
    <property type="match status" value="1"/>
</dbReference>
<dbReference type="EMBL" id="JACHHF010000004">
    <property type="protein sequence ID" value="MBB5175941.1"/>
    <property type="molecule type" value="Genomic_DNA"/>
</dbReference>
<evidence type="ECO:0000256" key="4">
    <source>
        <dbReference type="ARBA" id="ARBA00012030"/>
    </source>
</evidence>
<evidence type="ECO:0000256" key="8">
    <source>
        <dbReference type="ARBA" id="ARBA00023204"/>
    </source>
</evidence>
<sequence>MNWSECFRTIKNEYDFSEMDNILEEKYSTGTVFPKRDEIYRAFQLTPFEDVKAVILGQDPYHGENQAYGLAFSVRPGITIPPSLRNMYKELENDLGITRTDGDLSDWAREGVLLLNTVLTVDAHQANSHRGIGWEYFTDRIIEMLSEHRENIVFILWGNPAKKKIKLIDTSKHKVITGVHPSPLAANRGGFFGTSPFSMTNKYLESVGKTPIDWSENFEKKGD</sequence>
<dbReference type="HAMAP" id="MF_00148">
    <property type="entry name" value="UDG"/>
    <property type="match status" value="1"/>
</dbReference>
<evidence type="ECO:0000256" key="11">
    <source>
        <dbReference type="RuleBase" id="RU003780"/>
    </source>
</evidence>
<evidence type="ECO:0000313" key="14">
    <source>
        <dbReference type="Proteomes" id="UP000579136"/>
    </source>
</evidence>
<evidence type="ECO:0000256" key="2">
    <source>
        <dbReference type="ARBA" id="ARBA00002631"/>
    </source>
</evidence>
<dbReference type="SMART" id="SM00986">
    <property type="entry name" value="UDG"/>
    <property type="match status" value="1"/>
</dbReference>
<reference evidence="13 14" key="1">
    <citation type="submission" date="2020-08" db="EMBL/GenBank/DDBJ databases">
        <title>Genomic Encyclopedia of Type Strains, Phase IV (KMG-IV): sequencing the most valuable type-strain genomes for metagenomic binning, comparative biology and taxonomic classification.</title>
        <authorList>
            <person name="Goeker M."/>
        </authorList>
    </citation>
    <scope>NUCLEOTIDE SEQUENCE [LARGE SCALE GENOMIC DNA]</scope>
    <source>
        <strain evidence="13 14">DSM 19163</strain>
    </source>
</reference>
<evidence type="ECO:0000259" key="12">
    <source>
        <dbReference type="SMART" id="SM00986"/>
    </source>
</evidence>
<keyword evidence="6 9" id="KW-0227">DNA damage</keyword>
<dbReference type="NCBIfam" id="TIGR00628">
    <property type="entry name" value="ung"/>
    <property type="match status" value="1"/>
</dbReference>
<dbReference type="EC" id="3.2.2.27" evidence="4 9"/>
<evidence type="ECO:0000256" key="3">
    <source>
        <dbReference type="ARBA" id="ARBA00008184"/>
    </source>
</evidence>
<dbReference type="Proteomes" id="UP000579136">
    <property type="component" value="Unassembled WGS sequence"/>
</dbReference>
<comment type="subcellular location">
    <subcellularLocation>
        <location evidence="9">Cytoplasm</location>
    </subcellularLocation>
</comment>
<dbReference type="GO" id="GO:0097510">
    <property type="term" value="P:base-excision repair, AP site formation via deaminated base removal"/>
    <property type="evidence" value="ECO:0007669"/>
    <property type="project" value="TreeGrafter"/>
</dbReference>
<dbReference type="Gene3D" id="3.40.470.10">
    <property type="entry name" value="Uracil-DNA glycosylase-like domain"/>
    <property type="match status" value="1"/>
</dbReference>
<organism evidence="13 14">
    <name type="scientific">Nosocomiicoccus ampullae</name>
    <dbReference type="NCBI Taxonomy" id="489910"/>
    <lineage>
        <taxon>Bacteria</taxon>
        <taxon>Bacillati</taxon>
        <taxon>Bacillota</taxon>
        <taxon>Bacilli</taxon>
        <taxon>Bacillales</taxon>
        <taxon>Staphylococcaceae</taxon>
        <taxon>Nosocomiicoccus</taxon>
    </lineage>
</organism>
<dbReference type="InterPro" id="IPR005122">
    <property type="entry name" value="Uracil-DNA_glycosylase-like"/>
</dbReference>
<dbReference type="AlphaFoldDB" id="A0A9Q2CYL8"/>
<dbReference type="NCBIfam" id="NF003592">
    <property type="entry name" value="PRK05254.1-5"/>
    <property type="match status" value="1"/>
</dbReference>
<name>A0A9Q2CYL8_9STAP</name>